<evidence type="ECO:0000256" key="7">
    <source>
        <dbReference type="ARBA" id="ARBA00023180"/>
    </source>
</evidence>
<feature type="transmembrane region" description="Helical" evidence="8">
    <location>
        <begin position="20"/>
        <end position="39"/>
    </location>
</feature>
<sequence length="245" mass="28261">MLSSSLSAPVRAPRRRPNKVLFYAWVWYAVIVSTAYVSSMKSKLTVPLRHKDIDTIQELYESNLELYGVGTSLKIVYYDNEDPIQKVIGKRAKPTNSSIDTIVPLILKRKVAYLRECTTFEYYAYSNRDAIGKLHRMKYCAYPYYPSLFLQKRCPVTHRVNRIVERLREAGILHFWRSLFLRENPQTDPAVVKLTMEHMTAPFLAFGIGLIVATLAFIAENSCRINSLRTSLTGKCKTQERRKAL</sequence>
<comment type="subcellular location">
    <subcellularLocation>
        <location evidence="1">Cell membrane</location>
        <topology evidence="1">Multi-pass membrane protein</topology>
    </subcellularLocation>
</comment>
<gene>
    <name evidence="9" type="ORF">PYX00_000652</name>
</gene>
<evidence type="ECO:0000256" key="8">
    <source>
        <dbReference type="SAM" id="Phobius"/>
    </source>
</evidence>
<evidence type="ECO:0000256" key="6">
    <source>
        <dbReference type="ARBA" id="ARBA00023170"/>
    </source>
</evidence>
<accession>A0AAW2I9X7</accession>
<proteinExistence type="predicted"/>
<reference evidence="9" key="1">
    <citation type="journal article" date="2024" name="Gigascience">
        <title>Chromosome-level genome of the poultry shaft louse Menopon gallinae provides insight into the host-switching and adaptive evolution of parasitic lice.</title>
        <authorList>
            <person name="Xu Y."/>
            <person name="Ma L."/>
            <person name="Liu S."/>
            <person name="Liang Y."/>
            <person name="Liu Q."/>
            <person name="He Z."/>
            <person name="Tian L."/>
            <person name="Duan Y."/>
            <person name="Cai W."/>
            <person name="Li H."/>
            <person name="Song F."/>
        </authorList>
    </citation>
    <scope>NUCLEOTIDE SEQUENCE</scope>
    <source>
        <strain evidence="9">Cailab_2023a</strain>
    </source>
</reference>
<keyword evidence="2" id="KW-1003">Cell membrane</keyword>
<name>A0AAW2I9X7_9NEOP</name>
<evidence type="ECO:0000256" key="4">
    <source>
        <dbReference type="ARBA" id="ARBA00022989"/>
    </source>
</evidence>
<evidence type="ECO:0000256" key="2">
    <source>
        <dbReference type="ARBA" id="ARBA00022475"/>
    </source>
</evidence>
<comment type="caution">
    <text evidence="9">The sequence shown here is derived from an EMBL/GenBank/DDBJ whole genome shotgun (WGS) entry which is preliminary data.</text>
</comment>
<organism evidence="9">
    <name type="scientific">Menopon gallinae</name>
    <name type="common">poultry shaft louse</name>
    <dbReference type="NCBI Taxonomy" id="328185"/>
    <lineage>
        <taxon>Eukaryota</taxon>
        <taxon>Metazoa</taxon>
        <taxon>Ecdysozoa</taxon>
        <taxon>Arthropoda</taxon>
        <taxon>Hexapoda</taxon>
        <taxon>Insecta</taxon>
        <taxon>Pterygota</taxon>
        <taxon>Neoptera</taxon>
        <taxon>Paraneoptera</taxon>
        <taxon>Psocodea</taxon>
        <taxon>Troctomorpha</taxon>
        <taxon>Phthiraptera</taxon>
        <taxon>Amblycera</taxon>
        <taxon>Menoponidae</taxon>
        <taxon>Menopon</taxon>
    </lineage>
</organism>
<evidence type="ECO:0000313" key="9">
    <source>
        <dbReference type="EMBL" id="KAL0278999.1"/>
    </source>
</evidence>
<keyword evidence="4 8" id="KW-1133">Transmembrane helix</keyword>
<dbReference type="SUPFAM" id="SSF53850">
    <property type="entry name" value="Periplasmic binding protein-like II"/>
    <property type="match status" value="1"/>
</dbReference>
<dbReference type="GO" id="GO:0005886">
    <property type="term" value="C:plasma membrane"/>
    <property type="evidence" value="ECO:0007669"/>
    <property type="project" value="UniProtKB-SubCell"/>
</dbReference>
<keyword evidence="7" id="KW-0325">Glycoprotein</keyword>
<dbReference type="InterPro" id="IPR052192">
    <property type="entry name" value="Insect_Ionotropic_Sensory_Rcpt"/>
</dbReference>
<keyword evidence="3 8" id="KW-0812">Transmembrane</keyword>
<feature type="transmembrane region" description="Helical" evidence="8">
    <location>
        <begin position="201"/>
        <end position="219"/>
    </location>
</feature>
<dbReference type="PANTHER" id="PTHR42643:SF39">
    <property type="entry name" value="IONOTROPIC RECEPTOR 56A-RELATED"/>
    <property type="match status" value="1"/>
</dbReference>
<protein>
    <submittedName>
        <fullName evidence="9">Uncharacterized protein</fullName>
    </submittedName>
</protein>
<dbReference type="EMBL" id="JARGDH010000001">
    <property type="protein sequence ID" value="KAL0278999.1"/>
    <property type="molecule type" value="Genomic_DNA"/>
</dbReference>
<keyword evidence="6" id="KW-0675">Receptor</keyword>
<evidence type="ECO:0000256" key="3">
    <source>
        <dbReference type="ARBA" id="ARBA00022692"/>
    </source>
</evidence>
<evidence type="ECO:0000256" key="1">
    <source>
        <dbReference type="ARBA" id="ARBA00004651"/>
    </source>
</evidence>
<dbReference type="AlphaFoldDB" id="A0AAW2I9X7"/>
<keyword evidence="5 8" id="KW-0472">Membrane</keyword>
<evidence type="ECO:0000256" key="5">
    <source>
        <dbReference type="ARBA" id="ARBA00023136"/>
    </source>
</evidence>
<dbReference type="PANTHER" id="PTHR42643">
    <property type="entry name" value="IONOTROPIC RECEPTOR 20A-RELATED"/>
    <property type="match status" value="1"/>
</dbReference>